<keyword evidence="4" id="KW-1185">Reference proteome</keyword>
<dbReference type="Proteomes" id="UP000219689">
    <property type="component" value="Unassembled WGS sequence"/>
</dbReference>
<sequence length="370" mass="40891">MKVCYLINQLAPGGAPTLLLDIARNMDEGVSVTVCQIEGDTDLTEKLTEAGAEVVNFGADFKFDPRAIARMISFFRQNEFDILHAHLPYSQTLARTIGRAGNVDTIVSTQQSFPDNYHPITRFLERHTRWLDDATVGITEAITQAFRESPVRTDWYTIYNGTDIPKFAENVAAADPDQLRSELGLEDELIFLNVGRYVPVKSQKDAIRAMAAGVDQFSDSHLLIVGWGPLEEDLKQLATDLGIADSVTVTGRVPKDEIHEYYALGDVFVLPSISEGFGICLTEAMAASLPVVASDIPGVREVVADGETGFLVPPREPAEFATAMKDLQSEQKRRTFGKAGFQRAAERFDIKSIVESHMDLYDQLMAKNRA</sequence>
<evidence type="ECO:0000259" key="1">
    <source>
        <dbReference type="Pfam" id="PF00534"/>
    </source>
</evidence>
<dbReference type="RefSeq" id="WP_097379418.1">
    <property type="nucleotide sequence ID" value="NZ_NXNI01000001.1"/>
</dbReference>
<dbReference type="InterPro" id="IPR028098">
    <property type="entry name" value="Glyco_trans_4-like_N"/>
</dbReference>
<proteinExistence type="predicted"/>
<dbReference type="Pfam" id="PF13439">
    <property type="entry name" value="Glyco_transf_4"/>
    <property type="match status" value="1"/>
</dbReference>
<dbReference type="GO" id="GO:0016758">
    <property type="term" value="F:hexosyltransferase activity"/>
    <property type="evidence" value="ECO:0007669"/>
    <property type="project" value="TreeGrafter"/>
</dbReference>
<evidence type="ECO:0000259" key="2">
    <source>
        <dbReference type="Pfam" id="PF13439"/>
    </source>
</evidence>
<dbReference type="SUPFAM" id="SSF53756">
    <property type="entry name" value="UDP-Glycosyltransferase/glycogen phosphorylase"/>
    <property type="match status" value="1"/>
</dbReference>
<dbReference type="PANTHER" id="PTHR45947:SF3">
    <property type="entry name" value="SULFOQUINOVOSYL TRANSFERASE SQD2"/>
    <property type="match status" value="1"/>
</dbReference>
<evidence type="ECO:0000313" key="4">
    <source>
        <dbReference type="Proteomes" id="UP000219689"/>
    </source>
</evidence>
<dbReference type="CDD" id="cd03801">
    <property type="entry name" value="GT4_PimA-like"/>
    <property type="match status" value="1"/>
</dbReference>
<evidence type="ECO:0000313" key="3">
    <source>
        <dbReference type="EMBL" id="PCR90469.1"/>
    </source>
</evidence>
<feature type="domain" description="Glycosyltransferase subfamily 4-like N-terminal" evidence="2">
    <location>
        <begin position="12"/>
        <end position="164"/>
    </location>
</feature>
<name>A0A2A5QUN4_9EURY</name>
<feature type="domain" description="Glycosyl transferase family 1" evidence="1">
    <location>
        <begin position="179"/>
        <end position="341"/>
    </location>
</feature>
<dbReference type="EMBL" id="NXNI01000001">
    <property type="protein sequence ID" value="PCR90469.1"/>
    <property type="molecule type" value="Genomic_DNA"/>
</dbReference>
<reference evidence="3 4" key="1">
    <citation type="submission" date="2017-09" db="EMBL/GenBank/DDBJ databases">
        <title>Genome sequences of Natrinema ejinorence JCM 13890T.</title>
        <authorList>
            <person name="Roh S.W."/>
            <person name="Kim Y.B."/>
            <person name="Kim J.Y."/>
        </authorList>
    </citation>
    <scope>NUCLEOTIDE SEQUENCE [LARGE SCALE GENOMIC DNA]</scope>
    <source>
        <strain evidence="3 4">JCM 13890</strain>
    </source>
</reference>
<dbReference type="Gene3D" id="3.40.50.2000">
    <property type="entry name" value="Glycogen Phosphorylase B"/>
    <property type="match status" value="2"/>
</dbReference>
<dbReference type="InterPro" id="IPR001296">
    <property type="entry name" value="Glyco_trans_1"/>
</dbReference>
<protein>
    <submittedName>
        <fullName evidence="3">Glycosyltransferase</fullName>
    </submittedName>
</protein>
<dbReference type="PANTHER" id="PTHR45947">
    <property type="entry name" value="SULFOQUINOVOSYL TRANSFERASE SQD2"/>
    <property type="match status" value="1"/>
</dbReference>
<gene>
    <name evidence="3" type="ORF">CP557_07985</name>
</gene>
<keyword evidence="3" id="KW-0808">Transferase</keyword>
<organism evidence="3 4">
    <name type="scientific">Natrinema ejinorense</name>
    <dbReference type="NCBI Taxonomy" id="373386"/>
    <lineage>
        <taxon>Archaea</taxon>
        <taxon>Methanobacteriati</taxon>
        <taxon>Methanobacteriota</taxon>
        <taxon>Stenosarchaea group</taxon>
        <taxon>Halobacteria</taxon>
        <taxon>Halobacteriales</taxon>
        <taxon>Natrialbaceae</taxon>
        <taxon>Natrinema</taxon>
    </lineage>
</organism>
<dbReference type="Pfam" id="PF00534">
    <property type="entry name" value="Glycos_transf_1"/>
    <property type="match status" value="1"/>
</dbReference>
<dbReference type="AlphaFoldDB" id="A0A2A5QUN4"/>
<accession>A0A2A5QUN4</accession>
<dbReference type="InterPro" id="IPR050194">
    <property type="entry name" value="Glycosyltransferase_grp1"/>
</dbReference>
<comment type="caution">
    <text evidence="3">The sequence shown here is derived from an EMBL/GenBank/DDBJ whole genome shotgun (WGS) entry which is preliminary data.</text>
</comment>